<dbReference type="Pfam" id="PF01369">
    <property type="entry name" value="Sec7"/>
    <property type="match status" value="2"/>
</dbReference>
<dbReference type="InterPro" id="IPR035999">
    <property type="entry name" value="Sec7_dom_sf"/>
</dbReference>
<dbReference type="SMART" id="SM00222">
    <property type="entry name" value="Sec7"/>
    <property type="match status" value="1"/>
</dbReference>
<reference evidence="5 6" key="1">
    <citation type="submission" date="2019-07" db="EMBL/GenBank/DDBJ databases">
        <title>Draft genome assembly of a fouling barnacle, Amphibalanus amphitrite (Darwin, 1854): The first reference genome for Thecostraca.</title>
        <authorList>
            <person name="Kim W."/>
        </authorList>
    </citation>
    <scope>NUCLEOTIDE SEQUENCE [LARGE SCALE GENOMIC DNA]</scope>
    <source>
        <strain evidence="5">SNU_AA5</strain>
        <tissue evidence="5">Soma without cirri and trophi</tissue>
    </source>
</reference>
<dbReference type="InterPro" id="IPR036047">
    <property type="entry name" value="F-box-like_dom_sf"/>
</dbReference>
<dbReference type="GO" id="GO:0003824">
    <property type="term" value="F:catalytic activity"/>
    <property type="evidence" value="ECO:0007669"/>
    <property type="project" value="InterPro"/>
</dbReference>
<dbReference type="EMBL" id="VIIS01002178">
    <property type="protein sequence ID" value="KAF0287640.1"/>
    <property type="molecule type" value="Genomic_DNA"/>
</dbReference>
<dbReference type="Gene3D" id="3.30.420.10">
    <property type="entry name" value="Ribonuclease H-like superfamily/Ribonuclease H"/>
    <property type="match status" value="1"/>
</dbReference>
<dbReference type="InterPro" id="IPR036397">
    <property type="entry name" value="RNaseH_sf"/>
</dbReference>
<evidence type="ECO:0000313" key="6">
    <source>
        <dbReference type="Proteomes" id="UP000440578"/>
    </source>
</evidence>
<dbReference type="InterPro" id="IPR005135">
    <property type="entry name" value="Endo/exonuclease/phosphatase"/>
</dbReference>
<dbReference type="Pfam" id="PF00078">
    <property type="entry name" value="RVT_1"/>
    <property type="match status" value="1"/>
</dbReference>
<dbReference type="InterPro" id="IPR048003">
    <property type="entry name" value="FBXO8_F-box"/>
</dbReference>
<dbReference type="Gene3D" id="3.60.10.10">
    <property type="entry name" value="Endonuclease/exonuclease/phosphatase"/>
    <property type="match status" value="1"/>
</dbReference>
<dbReference type="PANTHER" id="PTHR36688">
    <property type="entry name" value="ENDO/EXONUCLEASE/PHOSPHATASE DOMAIN-CONTAINING PROTEIN"/>
    <property type="match status" value="1"/>
</dbReference>
<dbReference type="AlphaFoldDB" id="A0A6A4V8Y2"/>
<evidence type="ECO:0000259" key="3">
    <source>
        <dbReference type="PROSITE" id="PS50190"/>
    </source>
</evidence>
<dbReference type="SUPFAM" id="SSF48425">
    <property type="entry name" value="Sec7 domain"/>
    <property type="match status" value="2"/>
</dbReference>
<keyword evidence="6" id="KW-1185">Reference proteome</keyword>
<dbReference type="PROSITE" id="PS50181">
    <property type="entry name" value="FBOX"/>
    <property type="match status" value="1"/>
</dbReference>
<feature type="domain" description="Reverse transcriptase" evidence="4">
    <location>
        <begin position="486"/>
        <end position="738"/>
    </location>
</feature>
<dbReference type="Pfam" id="PF12937">
    <property type="entry name" value="F-box-like"/>
    <property type="match status" value="1"/>
</dbReference>
<dbReference type="PROSITE" id="PS50190">
    <property type="entry name" value="SEC7"/>
    <property type="match status" value="1"/>
</dbReference>
<dbReference type="PANTHER" id="PTHR36688:SF1">
    <property type="entry name" value="ENDONUCLEASE_EXONUCLEASE_PHOSPHATASE DOMAIN-CONTAINING PROTEIN"/>
    <property type="match status" value="1"/>
</dbReference>
<evidence type="ECO:0000259" key="4">
    <source>
        <dbReference type="PROSITE" id="PS50878"/>
    </source>
</evidence>
<evidence type="ECO:0000256" key="1">
    <source>
        <dbReference type="SAM" id="MobiDB-lite"/>
    </source>
</evidence>
<name>A0A6A4V8Y2_AMPAM</name>
<organism evidence="5 6">
    <name type="scientific">Amphibalanus amphitrite</name>
    <name type="common">Striped barnacle</name>
    <name type="synonym">Balanus amphitrite</name>
    <dbReference type="NCBI Taxonomy" id="1232801"/>
    <lineage>
        <taxon>Eukaryota</taxon>
        <taxon>Metazoa</taxon>
        <taxon>Ecdysozoa</taxon>
        <taxon>Arthropoda</taxon>
        <taxon>Crustacea</taxon>
        <taxon>Multicrustacea</taxon>
        <taxon>Cirripedia</taxon>
        <taxon>Thoracica</taxon>
        <taxon>Thoracicalcarea</taxon>
        <taxon>Balanomorpha</taxon>
        <taxon>Balanoidea</taxon>
        <taxon>Balanidae</taxon>
        <taxon>Amphibalaninae</taxon>
        <taxon>Amphibalanus</taxon>
    </lineage>
</organism>
<dbReference type="Gene3D" id="1.10.1000.11">
    <property type="entry name" value="Arf Nucleotide-binding Site Opener,domain 2"/>
    <property type="match status" value="1"/>
</dbReference>
<gene>
    <name evidence="5" type="primary">FBXO8</name>
    <name evidence="5" type="ORF">FJT64_013959</name>
</gene>
<dbReference type="InterPro" id="IPR012337">
    <property type="entry name" value="RNaseH-like_sf"/>
</dbReference>
<dbReference type="SUPFAM" id="SSF81383">
    <property type="entry name" value="F-box domain"/>
    <property type="match status" value="1"/>
</dbReference>
<dbReference type="InterPro" id="IPR001810">
    <property type="entry name" value="F-box_dom"/>
</dbReference>
<dbReference type="SUPFAM" id="SSF56219">
    <property type="entry name" value="DNase I-like"/>
    <property type="match status" value="1"/>
</dbReference>
<dbReference type="InterPro" id="IPR052560">
    <property type="entry name" value="RdDP_mobile_element"/>
</dbReference>
<dbReference type="InterPro" id="IPR023394">
    <property type="entry name" value="Sec7_C_sf"/>
</dbReference>
<dbReference type="Proteomes" id="UP000440578">
    <property type="component" value="Unassembled WGS sequence"/>
</dbReference>
<protein>
    <submittedName>
        <fullName evidence="5">F-box only protein 8</fullName>
    </submittedName>
</protein>
<evidence type="ECO:0000259" key="2">
    <source>
        <dbReference type="PROSITE" id="PS50181"/>
    </source>
</evidence>
<feature type="domain" description="F-box" evidence="2">
    <location>
        <begin position="48"/>
        <end position="91"/>
    </location>
</feature>
<dbReference type="PROSITE" id="PS50878">
    <property type="entry name" value="RT_POL"/>
    <property type="match status" value="1"/>
</dbReference>
<sequence length="1074" mass="120397">MGGQLSVLMRMHAESVQNHSRAPEEDGQPDRSVDDHQPGEVAAGPAKFPDLSELPAELGLEVLKHLDATDLCLAACVWQNLAEDEILWQGLCKDQWRYASVYRRLRAGGADRSYRHTYLQLDEGTLTFNADPFSGMQYFISRGLVDDDPAEIAMFLHSSSQMNPQQMRRYLDQRLPGYQPPVVVRRARGRVTGATVVKGGDVALYVRAGRHFEIIDDQMTTAADDTTEICGIRLLDGGMDGRPYLTVINIYRPPIRATGDDRADNFDPASIPTDDKTLVLGDFNAHHPLWDAACDGPDEVGQRVADWLDDIGWRPLNSGEPTFTSYRSGSHSAPDLAVCGEMMARRSTWEVGQDLGSDHLPMKITIRASDARPQRKRKARWAHHKADWRAFQDDCEAALTGAVPTRTAQEAATRLTETIQNAAKRHIPKGARADPRPWALHPDLQEAIRDRQAARREIRPDDPDSRTRWIAAKQRAAEVEGRVSREQFHEFVGTTLNRPASLGRVSKILKKWEGATDDEHRDGQAMMDDDKKLLVTDKQKANAFVKTYAQVSRHVRNKKVDLTAKRKLSQPAARLLDHRLLRLSLTEQGLPLCLVRWVWQWLRDRRTRVEVRGDLSGERVFRAGLPQGSVLSPSLFVLWAAPLVEVIKKIPGCTPYMYADDTAVLCAGNTIEVARERAQRAADALTRWARESKMRVSGEKTQLLVLSQQAKDAKDCRIKVAGSTVEARETLHLLGVTLDRLLHFGPHCRRAAIWEHMAALVADGDRRVHLQWVPSHCELEGNERVDAIAKEAAALPQQGVPVDVRTVYRAASRIARKEATNNWPDGWYRRLMDGHLPAPLPSTTPREVAVDVHQLRAGHWSGSAQYLHRIGRNPGRDCAQCNSLACRAAGCRCCGEGEADTPEHILLRCPALMRLRLRHLGNIYPREEEVRSSGVVAALGAAARRDVMTLVMDLQNYRDQFLPAALRKLFSKVQPPEDRGNYLQTMLDKFSVKFCQGNPQLGLSTDTVYILCFSLIMLSVDLTSPHVKNKMSKREFIRNVRHAAAVDDVLSGHLYDDIYLRGHIAGRRPALGCR</sequence>
<dbReference type="Pfam" id="PF14529">
    <property type="entry name" value="Exo_endo_phos_2"/>
    <property type="match status" value="1"/>
</dbReference>
<dbReference type="GO" id="GO:0032012">
    <property type="term" value="P:regulation of ARF protein signal transduction"/>
    <property type="evidence" value="ECO:0007669"/>
    <property type="project" value="InterPro"/>
</dbReference>
<feature type="region of interest" description="Disordered" evidence="1">
    <location>
        <begin position="14"/>
        <end position="47"/>
    </location>
</feature>
<dbReference type="InterPro" id="IPR000477">
    <property type="entry name" value="RT_dom"/>
</dbReference>
<dbReference type="Gene3D" id="1.20.1280.50">
    <property type="match status" value="1"/>
</dbReference>
<evidence type="ECO:0000313" key="5">
    <source>
        <dbReference type="EMBL" id="KAF0287640.1"/>
    </source>
</evidence>
<comment type="caution">
    <text evidence="5">The sequence shown here is derived from an EMBL/GenBank/DDBJ whole genome shotgun (WGS) entry which is preliminary data.</text>
</comment>
<dbReference type="OrthoDB" id="430364at2759"/>
<dbReference type="SUPFAM" id="SSF53098">
    <property type="entry name" value="Ribonuclease H-like"/>
    <property type="match status" value="1"/>
</dbReference>
<dbReference type="GO" id="GO:0005085">
    <property type="term" value="F:guanyl-nucleotide exchange factor activity"/>
    <property type="evidence" value="ECO:0007669"/>
    <property type="project" value="InterPro"/>
</dbReference>
<dbReference type="InterPro" id="IPR000904">
    <property type="entry name" value="Sec7_dom"/>
</dbReference>
<feature type="domain" description="SEC7" evidence="3">
    <location>
        <begin position="939"/>
        <end position="1059"/>
    </location>
</feature>
<proteinExistence type="predicted"/>
<dbReference type="CDD" id="cd22088">
    <property type="entry name" value="F-box_FBXO8"/>
    <property type="match status" value="1"/>
</dbReference>
<dbReference type="Gene3D" id="1.10.220.20">
    <property type="match status" value="1"/>
</dbReference>
<dbReference type="GO" id="GO:0003676">
    <property type="term" value="F:nucleic acid binding"/>
    <property type="evidence" value="ECO:0007669"/>
    <property type="project" value="InterPro"/>
</dbReference>
<accession>A0A6A4V8Y2</accession>
<feature type="compositionally biased region" description="Basic and acidic residues" evidence="1">
    <location>
        <begin position="21"/>
        <end position="38"/>
    </location>
</feature>
<dbReference type="InterPro" id="IPR036691">
    <property type="entry name" value="Endo/exonu/phosph_ase_sf"/>
</dbReference>